<dbReference type="EMBL" id="CAJVCE010000008">
    <property type="protein sequence ID" value="CAG7643856.1"/>
    <property type="molecule type" value="Genomic_DNA"/>
</dbReference>
<proteinExistence type="predicted"/>
<reference evidence="2 3" key="1">
    <citation type="submission" date="2021-06" db="EMBL/GenBank/DDBJ databases">
        <authorList>
            <person name="Criscuolo A."/>
        </authorList>
    </citation>
    <scope>NUCLEOTIDE SEQUENCE [LARGE SCALE GENOMIC DNA]</scope>
    <source>
        <strain evidence="3">CIP 111802</strain>
    </source>
</reference>
<organism evidence="2 3">
    <name type="scientific">Paenibacillus allorhizosphaerae</name>
    <dbReference type="NCBI Taxonomy" id="2849866"/>
    <lineage>
        <taxon>Bacteria</taxon>
        <taxon>Bacillati</taxon>
        <taxon>Bacillota</taxon>
        <taxon>Bacilli</taxon>
        <taxon>Bacillales</taxon>
        <taxon>Paenibacillaceae</taxon>
        <taxon>Paenibacillus</taxon>
    </lineage>
</organism>
<gene>
    <name evidence="2" type="ORF">PAECIP111802_03093</name>
</gene>
<evidence type="ECO:0008006" key="4">
    <source>
        <dbReference type="Google" id="ProtNLM"/>
    </source>
</evidence>
<evidence type="ECO:0000313" key="2">
    <source>
        <dbReference type="EMBL" id="CAG7643856.1"/>
    </source>
</evidence>
<accession>A0ABN7TNV1</accession>
<keyword evidence="1" id="KW-0472">Membrane</keyword>
<evidence type="ECO:0000313" key="3">
    <source>
        <dbReference type="Proteomes" id="UP000730618"/>
    </source>
</evidence>
<name>A0ABN7TNV1_9BACL</name>
<feature type="transmembrane region" description="Helical" evidence="1">
    <location>
        <begin position="50"/>
        <end position="70"/>
    </location>
</feature>
<dbReference type="Proteomes" id="UP000730618">
    <property type="component" value="Unassembled WGS sequence"/>
</dbReference>
<protein>
    <recommendedName>
        <fullName evidence="4">DUF4179 domain-containing protein</fullName>
    </recommendedName>
</protein>
<keyword evidence="1" id="KW-1133">Transmembrane helix</keyword>
<keyword evidence="3" id="KW-1185">Reference proteome</keyword>
<dbReference type="RefSeq" id="WP_218099423.1">
    <property type="nucleotide sequence ID" value="NZ_CAJVCE010000008.1"/>
</dbReference>
<comment type="caution">
    <text evidence="2">The sequence shown here is derived from an EMBL/GenBank/DDBJ whole genome shotgun (WGS) entry which is preliminary data.</text>
</comment>
<sequence length="273" mass="30377">MKTAQLKSSIDDLTPSETQKARMLNDLLRRKREEESSVGVRFGMGNRRNIKISVTAAVLVICFLVGGSVLREGPPPLSFTMVAYAADMDGSRTLILEGTQVELPFGRLIRDQAIPQADGTTRYNTYLNGSNYFSVSGDNIKSVTYISELGELTYTDIIMRDADPEYIRARNEAKLMPGVGSIMVQSGPLSYEQKGNKVTAVYYKEWGDQSLAVRWQPWYVSMKMAANADINPADFPHEKITVTVSFDNEKIVTRTLYLSFTTDGTLIAELAKT</sequence>
<evidence type="ECO:0000256" key="1">
    <source>
        <dbReference type="SAM" id="Phobius"/>
    </source>
</evidence>
<keyword evidence="1" id="KW-0812">Transmembrane</keyword>